<name>A0A3N4KF13_9PEZI</name>
<protein>
    <submittedName>
        <fullName evidence="1">Uncharacterized protein</fullName>
    </submittedName>
</protein>
<keyword evidence="2" id="KW-1185">Reference proteome</keyword>
<evidence type="ECO:0000313" key="1">
    <source>
        <dbReference type="EMBL" id="RPB07932.1"/>
    </source>
</evidence>
<dbReference type="AlphaFoldDB" id="A0A3N4KF13"/>
<dbReference type="OrthoDB" id="5319490at2759"/>
<dbReference type="EMBL" id="ML119172">
    <property type="protein sequence ID" value="RPB07932.1"/>
    <property type="molecule type" value="Genomic_DNA"/>
</dbReference>
<sequence>MSLPAWLRIFAKLKQRGDQKSIRIVKIVNLLAVFADEGLGLDILLGEAPEFCNLGSNTPLGNDHEELEFVRRNSEWPAVFKTLTHLPFIHIGGAYNDRVDKITIRLQRPFRHYLQHRIQENPLEDAYWTIMSVLLLDRYTPSRIIVQCRFIGPINLSSEIRSLQRHVLENLSKIPNVLILEKNNILPLRPSARLSCILYFISWSQFRMDDGIITKEYIKGTLSTTESLLERLFGDYLLDPLLKSISKLHGYCLFDELSRDMGLRRQYWNWVASAADILSILENLNENRGAVMASLLPPNAIDTLLDMVFCFVDSVSNGLRWAYNSGVHPSHLGENKEEKIQANRLKGEILEEAHSLKMFTMISLTLYTSDSEYLSAVATSQNFHCYRALCSLDEEIHEYQRKCLPFIIHRFPIVLSLEFLVSFFSTASSSPGYQRRFTPVGFGGYYDVMKELFRARDKNIYQCYEPYHTVMDEATVNGIAPLLYKLAKYSKRYPDSTYFEQAESIAAHNFLAGRSFHTWSLTELHRGHKIFSQSFKTLCQLYCKAQMFREAGVLASTYLAFFRMSSPPIDLIGWGIHECIRTLLMCLDNLGYMSPFDCSVVREHVNHLYTNSRLQDTLDIDVRLAFLITWVHTVDSDESEGEVNTLLWEPGSENIGDTPIESLIEKQIYAWMDLVTEDHEFREARRQLVRSSSLDAADRISKANRRLGFQKENLLKEGFSSLFYPHRRFRID</sequence>
<dbReference type="InParanoid" id="A0A3N4KF13"/>
<gene>
    <name evidence="1" type="ORF">P167DRAFT_578800</name>
</gene>
<evidence type="ECO:0000313" key="2">
    <source>
        <dbReference type="Proteomes" id="UP000277580"/>
    </source>
</evidence>
<accession>A0A3N4KF13</accession>
<organism evidence="1 2">
    <name type="scientific">Morchella conica CCBAS932</name>
    <dbReference type="NCBI Taxonomy" id="1392247"/>
    <lineage>
        <taxon>Eukaryota</taxon>
        <taxon>Fungi</taxon>
        <taxon>Dikarya</taxon>
        <taxon>Ascomycota</taxon>
        <taxon>Pezizomycotina</taxon>
        <taxon>Pezizomycetes</taxon>
        <taxon>Pezizales</taxon>
        <taxon>Morchellaceae</taxon>
        <taxon>Morchella</taxon>
    </lineage>
</organism>
<reference evidence="1 2" key="1">
    <citation type="journal article" date="2018" name="Nat. Ecol. Evol.">
        <title>Pezizomycetes genomes reveal the molecular basis of ectomycorrhizal truffle lifestyle.</title>
        <authorList>
            <person name="Murat C."/>
            <person name="Payen T."/>
            <person name="Noel B."/>
            <person name="Kuo A."/>
            <person name="Morin E."/>
            <person name="Chen J."/>
            <person name="Kohler A."/>
            <person name="Krizsan K."/>
            <person name="Balestrini R."/>
            <person name="Da Silva C."/>
            <person name="Montanini B."/>
            <person name="Hainaut M."/>
            <person name="Levati E."/>
            <person name="Barry K.W."/>
            <person name="Belfiori B."/>
            <person name="Cichocki N."/>
            <person name="Clum A."/>
            <person name="Dockter R.B."/>
            <person name="Fauchery L."/>
            <person name="Guy J."/>
            <person name="Iotti M."/>
            <person name="Le Tacon F."/>
            <person name="Lindquist E.A."/>
            <person name="Lipzen A."/>
            <person name="Malagnac F."/>
            <person name="Mello A."/>
            <person name="Molinier V."/>
            <person name="Miyauchi S."/>
            <person name="Poulain J."/>
            <person name="Riccioni C."/>
            <person name="Rubini A."/>
            <person name="Sitrit Y."/>
            <person name="Splivallo R."/>
            <person name="Traeger S."/>
            <person name="Wang M."/>
            <person name="Zifcakova L."/>
            <person name="Wipf D."/>
            <person name="Zambonelli A."/>
            <person name="Paolocci F."/>
            <person name="Nowrousian M."/>
            <person name="Ottonello S."/>
            <person name="Baldrian P."/>
            <person name="Spatafora J.W."/>
            <person name="Henrissat B."/>
            <person name="Nagy L.G."/>
            <person name="Aury J.M."/>
            <person name="Wincker P."/>
            <person name="Grigoriev I.V."/>
            <person name="Bonfante P."/>
            <person name="Martin F.M."/>
        </authorList>
    </citation>
    <scope>NUCLEOTIDE SEQUENCE [LARGE SCALE GENOMIC DNA]</scope>
    <source>
        <strain evidence="1 2">CCBAS932</strain>
    </source>
</reference>
<dbReference type="Proteomes" id="UP000277580">
    <property type="component" value="Unassembled WGS sequence"/>
</dbReference>
<proteinExistence type="predicted"/>